<organism evidence="2 3">
    <name type="scientific">Rhodococcus olei</name>
    <dbReference type="NCBI Taxonomy" id="2161675"/>
    <lineage>
        <taxon>Bacteria</taxon>
        <taxon>Bacillati</taxon>
        <taxon>Actinomycetota</taxon>
        <taxon>Actinomycetes</taxon>
        <taxon>Mycobacteriales</taxon>
        <taxon>Nocardiaceae</taxon>
        <taxon>Rhodococcus</taxon>
    </lineage>
</organism>
<keyword evidence="3" id="KW-1185">Reference proteome</keyword>
<proteinExistence type="predicted"/>
<comment type="caution">
    <text evidence="2">The sequence shown here is derived from an EMBL/GenBank/DDBJ whole genome shotgun (WGS) entry which is preliminary data.</text>
</comment>
<evidence type="ECO:0000256" key="1">
    <source>
        <dbReference type="SAM" id="Phobius"/>
    </source>
</evidence>
<feature type="transmembrane region" description="Helical" evidence="1">
    <location>
        <begin position="63"/>
        <end position="81"/>
    </location>
</feature>
<feature type="transmembrane region" description="Helical" evidence="1">
    <location>
        <begin position="39"/>
        <end position="57"/>
    </location>
</feature>
<keyword evidence="1" id="KW-1133">Transmembrane helix</keyword>
<accession>A0ABP8P181</accession>
<dbReference type="Proteomes" id="UP001501183">
    <property type="component" value="Unassembled WGS sequence"/>
</dbReference>
<evidence type="ECO:0000313" key="3">
    <source>
        <dbReference type="Proteomes" id="UP001501183"/>
    </source>
</evidence>
<dbReference type="EMBL" id="BAABFB010000038">
    <property type="protein sequence ID" value="GAA4479068.1"/>
    <property type="molecule type" value="Genomic_DNA"/>
</dbReference>
<protein>
    <submittedName>
        <fullName evidence="2">Uncharacterized protein</fullName>
    </submittedName>
</protein>
<reference evidence="3" key="1">
    <citation type="journal article" date="2019" name="Int. J. Syst. Evol. Microbiol.">
        <title>The Global Catalogue of Microorganisms (GCM) 10K type strain sequencing project: providing services to taxonomists for standard genome sequencing and annotation.</title>
        <authorList>
            <consortium name="The Broad Institute Genomics Platform"/>
            <consortium name="The Broad Institute Genome Sequencing Center for Infectious Disease"/>
            <person name="Wu L."/>
            <person name="Ma J."/>
        </authorList>
    </citation>
    <scope>NUCLEOTIDE SEQUENCE [LARGE SCALE GENOMIC DNA]</scope>
    <source>
        <strain evidence="3">JCM 32206</strain>
    </source>
</reference>
<sequence>MRPGVHGVRVDDLAAHFPCSHELSNHDREDTTMQLPRQYVAAGIYTATTAALLSANYTPTRAAIWLPIWAVVTGTLVYNGTRDLRRNTR</sequence>
<evidence type="ECO:0000313" key="2">
    <source>
        <dbReference type="EMBL" id="GAA4479068.1"/>
    </source>
</evidence>
<name>A0ABP8P181_9NOCA</name>
<keyword evidence="1" id="KW-0472">Membrane</keyword>
<gene>
    <name evidence="2" type="ORF">GCM10023094_23630</name>
</gene>
<keyword evidence="1" id="KW-0812">Transmembrane</keyword>